<dbReference type="AlphaFoldDB" id="A0A7W8HBL5"/>
<evidence type="ECO:0000259" key="2">
    <source>
        <dbReference type="PROSITE" id="PS50011"/>
    </source>
</evidence>
<comment type="caution">
    <text evidence="3">The sequence shown here is derived from an EMBL/GenBank/DDBJ whole genome shotgun (WGS) entry which is preliminary data.</text>
</comment>
<dbReference type="InterPro" id="IPR045269">
    <property type="entry name" value="Atg1-like"/>
</dbReference>
<proteinExistence type="predicted"/>
<dbReference type="SUPFAM" id="SSF56112">
    <property type="entry name" value="Protein kinase-like (PK-like)"/>
    <property type="match status" value="1"/>
</dbReference>
<dbReference type="RefSeq" id="WP_183775124.1">
    <property type="nucleotide sequence ID" value="NZ_JACHFW010000010.1"/>
</dbReference>
<dbReference type="Proteomes" id="UP000543642">
    <property type="component" value="Unassembled WGS sequence"/>
</dbReference>
<dbReference type="Gene3D" id="1.10.510.10">
    <property type="entry name" value="Transferase(Phosphotransferase) domain 1"/>
    <property type="match status" value="1"/>
</dbReference>
<dbReference type="EC" id="2.7.11.1" evidence="3"/>
<dbReference type="GO" id="GO:0005524">
    <property type="term" value="F:ATP binding"/>
    <property type="evidence" value="ECO:0007669"/>
    <property type="project" value="UniProtKB-UniRule"/>
</dbReference>
<dbReference type="InterPro" id="IPR008266">
    <property type="entry name" value="Tyr_kinase_AS"/>
</dbReference>
<organism evidence="3 4">
    <name type="scientific">Catenibacillus scindens</name>
    <dbReference type="NCBI Taxonomy" id="673271"/>
    <lineage>
        <taxon>Bacteria</taxon>
        <taxon>Bacillati</taxon>
        <taxon>Bacillota</taxon>
        <taxon>Clostridia</taxon>
        <taxon>Lachnospirales</taxon>
        <taxon>Lachnospiraceae</taxon>
        <taxon>Catenibacillus</taxon>
    </lineage>
</organism>
<keyword evidence="1" id="KW-0067">ATP-binding</keyword>
<dbReference type="Pfam" id="PF00069">
    <property type="entry name" value="Pkinase"/>
    <property type="match status" value="1"/>
</dbReference>
<gene>
    <name evidence="3" type="ORF">HNP82_002433</name>
</gene>
<dbReference type="GO" id="GO:0005737">
    <property type="term" value="C:cytoplasm"/>
    <property type="evidence" value="ECO:0007669"/>
    <property type="project" value="TreeGrafter"/>
</dbReference>
<evidence type="ECO:0000313" key="4">
    <source>
        <dbReference type="Proteomes" id="UP000543642"/>
    </source>
</evidence>
<dbReference type="PROSITE" id="PS50011">
    <property type="entry name" value="PROTEIN_KINASE_DOM"/>
    <property type="match status" value="1"/>
</dbReference>
<evidence type="ECO:0000256" key="1">
    <source>
        <dbReference type="PROSITE-ProRule" id="PRU10141"/>
    </source>
</evidence>
<dbReference type="GO" id="GO:0004674">
    <property type="term" value="F:protein serine/threonine kinase activity"/>
    <property type="evidence" value="ECO:0007669"/>
    <property type="project" value="UniProtKB-EC"/>
</dbReference>
<dbReference type="InterPro" id="IPR011009">
    <property type="entry name" value="Kinase-like_dom_sf"/>
</dbReference>
<keyword evidence="1" id="KW-0547">Nucleotide-binding</keyword>
<protein>
    <submittedName>
        <fullName evidence="3">Serine/threonine-protein kinase</fullName>
        <ecNumber evidence="3">2.7.11.1</ecNumber>
    </submittedName>
</protein>
<dbReference type="InterPro" id="IPR000719">
    <property type="entry name" value="Prot_kinase_dom"/>
</dbReference>
<accession>A0A7W8HBL5</accession>
<dbReference type="PROSITE" id="PS00107">
    <property type="entry name" value="PROTEIN_KINASE_ATP"/>
    <property type="match status" value="1"/>
</dbReference>
<evidence type="ECO:0000313" key="3">
    <source>
        <dbReference type="EMBL" id="MBB5265290.1"/>
    </source>
</evidence>
<name>A0A7W8HBL5_9FIRM</name>
<dbReference type="PANTHER" id="PTHR24348">
    <property type="entry name" value="SERINE/THREONINE-PROTEIN KINASE UNC-51-RELATED"/>
    <property type="match status" value="1"/>
</dbReference>
<feature type="binding site" evidence="1">
    <location>
        <position position="39"/>
    </location>
    <ligand>
        <name>ATP</name>
        <dbReference type="ChEBI" id="CHEBI:30616"/>
    </ligand>
</feature>
<dbReference type="EMBL" id="JACHFW010000010">
    <property type="protein sequence ID" value="MBB5265290.1"/>
    <property type="molecule type" value="Genomic_DNA"/>
</dbReference>
<dbReference type="InterPro" id="IPR017441">
    <property type="entry name" value="Protein_kinase_ATP_BS"/>
</dbReference>
<sequence>MLRPVGHIGGYTVVKPIGRGKYGVCYKAFKSDGHPVVLKRFYKNPTKGRFAPDDHEAVILSGLEHPAIPEFLGVLNEKAGYFFVLEYKNGMTLEQIIFKHRHRFCDGEIFNVGSQLLKIMSYIHSRNVIHGDLRLSNIIMDDNGHISLIDFGLARYTGEDGLDFDLDYSCFGNILLYLLYSAYPKSGKKIWYEELDLLPGQRAYLMRLLRLTEPFTSDTAVVEGFRKNFSIN</sequence>
<feature type="domain" description="Protein kinase" evidence="2">
    <location>
        <begin position="11"/>
        <end position="232"/>
    </location>
</feature>
<keyword evidence="3" id="KW-0808">Transferase</keyword>
<keyword evidence="4" id="KW-1185">Reference proteome</keyword>
<dbReference type="CDD" id="cd00180">
    <property type="entry name" value="PKc"/>
    <property type="match status" value="1"/>
</dbReference>
<reference evidence="3 4" key="1">
    <citation type="submission" date="2020-08" db="EMBL/GenBank/DDBJ databases">
        <title>Genomic Encyclopedia of Type Strains, Phase IV (KMG-IV): sequencing the most valuable type-strain genomes for metagenomic binning, comparative biology and taxonomic classification.</title>
        <authorList>
            <person name="Goeker M."/>
        </authorList>
    </citation>
    <scope>NUCLEOTIDE SEQUENCE [LARGE SCALE GENOMIC DNA]</scope>
    <source>
        <strain evidence="3 4">DSM 106146</strain>
    </source>
</reference>
<dbReference type="PROSITE" id="PS00109">
    <property type="entry name" value="PROTEIN_KINASE_TYR"/>
    <property type="match status" value="1"/>
</dbReference>
<keyword evidence="3" id="KW-0418">Kinase</keyword>